<dbReference type="Proteomes" id="UP001396334">
    <property type="component" value="Unassembled WGS sequence"/>
</dbReference>
<gene>
    <name evidence="3" type="ORF">V6N11_047723</name>
</gene>
<sequence length="95" mass="9737">MTKIALVVVLISMIILFSVHSVVGDAVASSAPTTDAKVDGPVTENAKEKSSSWTDWTKNKISGIESLFSSSSGQTKSEGSPAPASAPESAVKDGL</sequence>
<evidence type="ECO:0000256" key="2">
    <source>
        <dbReference type="SAM" id="SignalP"/>
    </source>
</evidence>
<keyword evidence="4" id="KW-1185">Reference proteome</keyword>
<evidence type="ECO:0000256" key="1">
    <source>
        <dbReference type="SAM" id="MobiDB-lite"/>
    </source>
</evidence>
<dbReference type="EMBL" id="JBBPBN010000077">
    <property type="protein sequence ID" value="KAK8984502.1"/>
    <property type="molecule type" value="Genomic_DNA"/>
</dbReference>
<feature type="chain" id="PRO_5047287246" description="Secreted protein" evidence="2">
    <location>
        <begin position="25"/>
        <end position="95"/>
    </location>
</feature>
<evidence type="ECO:0000313" key="4">
    <source>
        <dbReference type="Proteomes" id="UP001396334"/>
    </source>
</evidence>
<feature type="compositionally biased region" description="Low complexity" evidence="1">
    <location>
        <begin position="68"/>
        <end position="89"/>
    </location>
</feature>
<evidence type="ECO:0000313" key="3">
    <source>
        <dbReference type="EMBL" id="KAK8984502.1"/>
    </source>
</evidence>
<protein>
    <recommendedName>
        <fullName evidence="5">Secreted protein</fullName>
    </recommendedName>
</protein>
<proteinExistence type="predicted"/>
<accession>A0ABR2P7V2</accession>
<name>A0ABR2P7V2_9ROSI</name>
<evidence type="ECO:0008006" key="5">
    <source>
        <dbReference type="Google" id="ProtNLM"/>
    </source>
</evidence>
<keyword evidence="2" id="KW-0732">Signal</keyword>
<reference evidence="3 4" key="1">
    <citation type="journal article" date="2024" name="G3 (Bethesda)">
        <title>Genome assembly of Hibiscus sabdariffa L. provides insights into metabolisms of medicinal natural products.</title>
        <authorList>
            <person name="Kim T."/>
        </authorList>
    </citation>
    <scope>NUCLEOTIDE SEQUENCE [LARGE SCALE GENOMIC DNA]</scope>
    <source>
        <strain evidence="3">TK-2024</strain>
        <tissue evidence="3">Old leaves</tissue>
    </source>
</reference>
<feature type="signal peptide" evidence="2">
    <location>
        <begin position="1"/>
        <end position="24"/>
    </location>
</feature>
<feature type="region of interest" description="Disordered" evidence="1">
    <location>
        <begin position="68"/>
        <end position="95"/>
    </location>
</feature>
<feature type="region of interest" description="Disordered" evidence="1">
    <location>
        <begin position="29"/>
        <end position="54"/>
    </location>
</feature>
<comment type="caution">
    <text evidence="3">The sequence shown here is derived from an EMBL/GenBank/DDBJ whole genome shotgun (WGS) entry which is preliminary data.</text>
</comment>
<organism evidence="3 4">
    <name type="scientific">Hibiscus sabdariffa</name>
    <name type="common">roselle</name>
    <dbReference type="NCBI Taxonomy" id="183260"/>
    <lineage>
        <taxon>Eukaryota</taxon>
        <taxon>Viridiplantae</taxon>
        <taxon>Streptophyta</taxon>
        <taxon>Embryophyta</taxon>
        <taxon>Tracheophyta</taxon>
        <taxon>Spermatophyta</taxon>
        <taxon>Magnoliopsida</taxon>
        <taxon>eudicotyledons</taxon>
        <taxon>Gunneridae</taxon>
        <taxon>Pentapetalae</taxon>
        <taxon>rosids</taxon>
        <taxon>malvids</taxon>
        <taxon>Malvales</taxon>
        <taxon>Malvaceae</taxon>
        <taxon>Malvoideae</taxon>
        <taxon>Hibiscus</taxon>
    </lineage>
</organism>